<dbReference type="InterPro" id="IPR023404">
    <property type="entry name" value="rSAM_horseshoe"/>
</dbReference>
<dbReference type="SFLD" id="SFLDG01082">
    <property type="entry name" value="B12-binding_domain_containing"/>
    <property type="match status" value="1"/>
</dbReference>
<dbReference type="PROSITE" id="PS51449">
    <property type="entry name" value="MTTASE_N"/>
    <property type="match status" value="1"/>
</dbReference>
<dbReference type="PANTHER" id="PTHR11918">
    <property type="entry name" value="RADICAL SAM PROTEINS"/>
    <property type="match status" value="1"/>
</dbReference>
<dbReference type="Pfam" id="PF04055">
    <property type="entry name" value="Radical_SAM"/>
    <property type="match status" value="1"/>
</dbReference>
<reference evidence="10 11" key="1">
    <citation type="submission" date="2020-10" db="EMBL/GenBank/DDBJ databases">
        <title>Ca. Dormibacterota MAGs.</title>
        <authorList>
            <person name="Montgomery K."/>
        </authorList>
    </citation>
    <scope>NUCLEOTIDE SEQUENCE [LARGE SCALE GENOMIC DNA]</scope>
    <source>
        <strain evidence="10">Mitchell_Peninsula_5</strain>
    </source>
</reference>
<comment type="caution">
    <text evidence="10">The sequence shown here is derived from an EMBL/GenBank/DDBJ whole genome shotgun (WGS) entry which is preliminary data.</text>
</comment>
<dbReference type="AlphaFoldDB" id="A0A934NG18"/>
<dbReference type="InterPro" id="IPR020612">
    <property type="entry name" value="Methylthiotransferase_CS"/>
</dbReference>
<keyword evidence="3 10" id="KW-0808">Transferase</keyword>
<evidence type="ECO:0000256" key="7">
    <source>
        <dbReference type="ARBA" id="ARBA00023014"/>
    </source>
</evidence>
<evidence type="ECO:0000256" key="1">
    <source>
        <dbReference type="ARBA" id="ARBA00001966"/>
    </source>
</evidence>
<dbReference type="Gene3D" id="3.40.50.12160">
    <property type="entry name" value="Methylthiotransferase, N-terminal domain"/>
    <property type="match status" value="1"/>
</dbReference>
<dbReference type="Pfam" id="PF00919">
    <property type="entry name" value="UPF0004"/>
    <property type="match status" value="1"/>
</dbReference>
<dbReference type="PANTHER" id="PTHR11918:SF45">
    <property type="entry name" value="THREONYLCARBAMOYLADENOSINE TRNA METHYLTHIOTRANSFERASE"/>
    <property type="match status" value="1"/>
</dbReference>
<gene>
    <name evidence="10" type="ORF">JF887_14795</name>
</gene>
<evidence type="ECO:0000256" key="2">
    <source>
        <dbReference type="ARBA" id="ARBA00022485"/>
    </source>
</evidence>
<feature type="domain" description="MTTase N-terminal" evidence="8">
    <location>
        <begin position="9"/>
        <end position="130"/>
    </location>
</feature>
<dbReference type="SFLD" id="SFLDS00029">
    <property type="entry name" value="Radical_SAM"/>
    <property type="match status" value="1"/>
</dbReference>
<proteinExistence type="predicted"/>
<dbReference type="PROSITE" id="PS01278">
    <property type="entry name" value="MTTASE_RADICAL"/>
    <property type="match status" value="1"/>
</dbReference>
<dbReference type="GO" id="GO:0046872">
    <property type="term" value="F:metal ion binding"/>
    <property type="evidence" value="ECO:0007669"/>
    <property type="project" value="UniProtKB-KW"/>
</dbReference>
<dbReference type="SMART" id="SM00729">
    <property type="entry name" value="Elp3"/>
    <property type="match status" value="1"/>
</dbReference>
<keyword evidence="4" id="KW-0949">S-adenosyl-L-methionine</keyword>
<feature type="domain" description="Radical SAM core" evidence="9">
    <location>
        <begin position="142"/>
        <end position="370"/>
    </location>
</feature>
<dbReference type="PROSITE" id="PS51918">
    <property type="entry name" value="RADICAL_SAM"/>
    <property type="match status" value="1"/>
</dbReference>
<dbReference type="InterPro" id="IPR005839">
    <property type="entry name" value="Methylthiotransferase"/>
</dbReference>
<evidence type="ECO:0000256" key="5">
    <source>
        <dbReference type="ARBA" id="ARBA00022723"/>
    </source>
</evidence>
<evidence type="ECO:0000259" key="9">
    <source>
        <dbReference type="PROSITE" id="PS51918"/>
    </source>
</evidence>
<dbReference type="InterPro" id="IPR007197">
    <property type="entry name" value="rSAM"/>
</dbReference>
<comment type="cofactor">
    <cofactor evidence="1">
        <name>[4Fe-4S] cluster</name>
        <dbReference type="ChEBI" id="CHEBI:49883"/>
    </cofactor>
</comment>
<dbReference type="EC" id="2.8.4.-" evidence="10"/>
<dbReference type="NCBIfam" id="TIGR00089">
    <property type="entry name" value="MiaB/RimO family radical SAM methylthiotransferase"/>
    <property type="match status" value="1"/>
</dbReference>
<dbReference type="CDD" id="cd01335">
    <property type="entry name" value="Radical_SAM"/>
    <property type="match status" value="1"/>
</dbReference>
<evidence type="ECO:0000313" key="10">
    <source>
        <dbReference type="EMBL" id="MBJ7610673.1"/>
    </source>
</evidence>
<dbReference type="SUPFAM" id="SSF102114">
    <property type="entry name" value="Radical SAM enzymes"/>
    <property type="match status" value="1"/>
</dbReference>
<keyword evidence="7" id="KW-0411">Iron-sulfur</keyword>
<accession>A0A934NG18</accession>
<evidence type="ECO:0000256" key="3">
    <source>
        <dbReference type="ARBA" id="ARBA00022679"/>
    </source>
</evidence>
<dbReference type="Gene3D" id="3.80.30.20">
    <property type="entry name" value="tm_1862 like domain"/>
    <property type="match status" value="1"/>
</dbReference>
<dbReference type="InterPro" id="IPR006638">
    <property type="entry name" value="Elp3/MiaA/NifB-like_rSAM"/>
</dbReference>
<dbReference type="EMBL" id="JAEKNN010000072">
    <property type="protein sequence ID" value="MBJ7610673.1"/>
    <property type="molecule type" value="Genomic_DNA"/>
</dbReference>
<keyword evidence="2" id="KW-0004">4Fe-4S</keyword>
<keyword evidence="6" id="KW-0408">Iron</keyword>
<dbReference type="GO" id="GO:0051539">
    <property type="term" value="F:4 iron, 4 sulfur cluster binding"/>
    <property type="evidence" value="ECO:0007669"/>
    <property type="project" value="UniProtKB-KW"/>
</dbReference>
<keyword evidence="5" id="KW-0479">Metal-binding</keyword>
<dbReference type="InterPro" id="IPR013848">
    <property type="entry name" value="Methylthiotransferase_N"/>
</dbReference>
<evidence type="ECO:0000256" key="4">
    <source>
        <dbReference type="ARBA" id="ARBA00022691"/>
    </source>
</evidence>
<sequence length="435" mass="46858">MRGQAGPPLRVAVTALGCKVNYAEMADLAGILAAAGCEVVPDDQPADVRILNSCTVTLQADATTRQRLHRLRREDSGAHLVLTGCSVDGNPSVYLRVDGDGRRLPHPGVDSVFSNGEKDGIAQHVLSIGASRAALTARPTTPPSRSRAFVKIQDGCNHRCTYCSVWQARGAARSIPPAAVVERVLEAAEAGHAEVVLTGVDLGSYGRDQATTLAQLLATLLDTVGEGTRIRLSSVNTNDISAELIALNAHPQLCSHWHMPLQSGSDTVLRAMHRGYRRAQYVRVCAELRALDPDTEFTTDVMVAFPGESTSDHADTIRLIEDTQMLAVHAFRYSPRPGTAASELSVRVDDRVARTRNREVRRAASASGHARRLRAVGRRDRVVWDRAQDGTAHGLTATYLEVVTDLAPATRPGCDSLVELTGLEGDVLRARLVQP</sequence>
<dbReference type="InterPro" id="IPR058240">
    <property type="entry name" value="rSAM_sf"/>
</dbReference>
<evidence type="ECO:0000256" key="6">
    <source>
        <dbReference type="ARBA" id="ARBA00023004"/>
    </source>
</evidence>
<dbReference type="InterPro" id="IPR038135">
    <property type="entry name" value="Methylthiotransferase_N_sf"/>
</dbReference>
<name>A0A934NG18_9BACT</name>
<organism evidence="10 11">
    <name type="scientific">Candidatus Amunia macphersoniae</name>
    <dbReference type="NCBI Taxonomy" id="3127014"/>
    <lineage>
        <taxon>Bacteria</taxon>
        <taxon>Bacillati</taxon>
        <taxon>Candidatus Dormiibacterota</taxon>
        <taxon>Candidatus Dormibacteria</taxon>
        <taxon>Candidatus Aeolococcales</taxon>
        <taxon>Candidatus Aeolococcaceae</taxon>
        <taxon>Candidatus Amunia</taxon>
    </lineage>
</organism>
<evidence type="ECO:0000313" key="11">
    <source>
        <dbReference type="Proteomes" id="UP000614410"/>
    </source>
</evidence>
<dbReference type="GO" id="GO:0035598">
    <property type="term" value="F:tRNA (N(6)-L-threonylcarbamoyladenosine(37)-C(2))-methylthiotransferase activity"/>
    <property type="evidence" value="ECO:0007669"/>
    <property type="project" value="TreeGrafter"/>
</dbReference>
<evidence type="ECO:0000259" key="8">
    <source>
        <dbReference type="PROSITE" id="PS51449"/>
    </source>
</evidence>
<dbReference type="Proteomes" id="UP000614410">
    <property type="component" value="Unassembled WGS sequence"/>
</dbReference>
<protein>
    <submittedName>
        <fullName evidence="10">MiaB/RimO family radical SAM methylthiotransferase</fullName>
        <ecNumber evidence="10">2.8.4.-</ecNumber>
    </submittedName>
</protein>